<dbReference type="SMART" id="SM00906">
    <property type="entry name" value="Fungal_trans"/>
    <property type="match status" value="1"/>
</dbReference>
<dbReference type="AlphaFoldDB" id="A0A5N6IU59"/>
<feature type="transmembrane region" description="Helical" evidence="5">
    <location>
        <begin position="53"/>
        <end position="72"/>
    </location>
</feature>
<dbReference type="EMBL" id="ML732836">
    <property type="protein sequence ID" value="KAB8270056.1"/>
    <property type="molecule type" value="Genomic_DNA"/>
</dbReference>
<dbReference type="GO" id="GO:0003677">
    <property type="term" value="F:DNA binding"/>
    <property type="evidence" value="ECO:0007669"/>
    <property type="project" value="InterPro"/>
</dbReference>
<evidence type="ECO:0000256" key="2">
    <source>
        <dbReference type="ARBA" id="ARBA00023163"/>
    </source>
</evidence>
<dbReference type="GO" id="GO:0003700">
    <property type="term" value="F:DNA-binding transcription factor activity"/>
    <property type="evidence" value="ECO:0007669"/>
    <property type="project" value="InterPro"/>
</dbReference>
<dbReference type="Pfam" id="PF04082">
    <property type="entry name" value="Fungal_trans"/>
    <property type="match status" value="1"/>
</dbReference>
<evidence type="ECO:0000259" key="6">
    <source>
        <dbReference type="SMART" id="SM00906"/>
    </source>
</evidence>
<keyword evidence="5" id="KW-0812">Transmembrane</keyword>
<dbReference type="InterPro" id="IPR050987">
    <property type="entry name" value="AtrR-like"/>
</dbReference>
<keyword evidence="1" id="KW-0805">Transcription regulation</keyword>
<dbReference type="CDD" id="cd12148">
    <property type="entry name" value="fungal_TF_MHR"/>
    <property type="match status" value="1"/>
</dbReference>
<keyword evidence="3" id="KW-0539">Nucleus</keyword>
<protein>
    <submittedName>
        <fullName evidence="7">Fungal-specific transcription factor domain-containing protein</fullName>
    </submittedName>
</protein>
<proteinExistence type="predicted"/>
<keyword evidence="5" id="KW-0472">Membrane</keyword>
<dbReference type="PANTHER" id="PTHR46910:SF17">
    <property type="entry name" value="SCFA-RELATED"/>
    <property type="match status" value="1"/>
</dbReference>
<evidence type="ECO:0000313" key="8">
    <source>
        <dbReference type="Proteomes" id="UP000326289"/>
    </source>
</evidence>
<evidence type="ECO:0000256" key="4">
    <source>
        <dbReference type="SAM" id="MobiDB-lite"/>
    </source>
</evidence>
<gene>
    <name evidence="7" type="ORF">BDV30DRAFT_250938</name>
</gene>
<dbReference type="Proteomes" id="UP000326289">
    <property type="component" value="Unassembled WGS sequence"/>
</dbReference>
<dbReference type="PANTHER" id="PTHR46910">
    <property type="entry name" value="TRANSCRIPTION FACTOR PDR1"/>
    <property type="match status" value="1"/>
</dbReference>
<dbReference type="GO" id="GO:0008270">
    <property type="term" value="F:zinc ion binding"/>
    <property type="evidence" value="ECO:0007669"/>
    <property type="project" value="InterPro"/>
</dbReference>
<feature type="transmembrane region" description="Helical" evidence="5">
    <location>
        <begin position="441"/>
        <end position="462"/>
    </location>
</feature>
<accession>A0A5N6IU59</accession>
<keyword evidence="2" id="KW-0804">Transcription</keyword>
<feature type="transmembrane region" description="Helical" evidence="5">
    <location>
        <begin position="102"/>
        <end position="119"/>
    </location>
</feature>
<evidence type="ECO:0000256" key="5">
    <source>
        <dbReference type="SAM" id="Phobius"/>
    </source>
</evidence>
<evidence type="ECO:0000256" key="1">
    <source>
        <dbReference type="ARBA" id="ARBA00023015"/>
    </source>
</evidence>
<evidence type="ECO:0000313" key="7">
    <source>
        <dbReference type="EMBL" id="KAB8270056.1"/>
    </source>
</evidence>
<feature type="region of interest" description="Disordered" evidence="4">
    <location>
        <begin position="529"/>
        <end position="567"/>
    </location>
</feature>
<reference evidence="7 8" key="1">
    <citation type="submission" date="2019-04" db="EMBL/GenBank/DDBJ databases">
        <title>Fungal friends and foes A comparative genomics study of 23 Aspergillus species from section Flavi.</title>
        <authorList>
            <consortium name="DOE Joint Genome Institute"/>
            <person name="Kjaerbolling I."/>
            <person name="Vesth T.C."/>
            <person name="Frisvad J.C."/>
            <person name="Nybo J.L."/>
            <person name="Theobald S."/>
            <person name="Kildgaard S."/>
            <person name="Petersen T.I."/>
            <person name="Kuo A."/>
            <person name="Sato A."/>
            <person name="Lyhne E.K."/>
            <person name="Kogle M.E."/>
            <person name="Wiebenga A."/>
            <person name="Kun R.S."/>
            <person name="Lubbers R.J."/>
            <person name="Makela M.R."/>
            <person name="Barry K."/>
            <person name="Chovatia M."/>
            <person name="Clum A."/>
            <person name="Daum C."/>
            <person name="Haridas S."/>
            <person name="He G."/>
            <person name="LaButti K."/>
            <person name="Lipzen A."/>
            <person name="Mondo S."/>
            <person name="Pangilinan J."/>
            <person name="Riley R."/>
            <person name="Salamov A."/>
            <person name="Simmons B.A."/>
            <person name="Magnuson J.K."/>
            <person name="Henrissat B."/>
            <person name="Mortensen U.H."/>
            <person name="Larsen T.O."/>
            <person name="De vries R.P."/>
            <person name="Grigoriev I.V."/>
            <person name="Machida M."/>
            <person name="Baker S.E."/>
            <person name="Andersen M.R."/>
        </authorList>
    </citation>
    <scope>NUCLEOTIDE SEQUENCE [LARGE SCALE GENOMIC DNA]</scope>
    <source>
        <strain evidence="7 8">CBS 117635</strain>
    </source>
</reference>
<sequence length="611" mass="68387">MAPAGDRDMLPTTRQVVRASPRVAATVPSAVVPWFYSRPSTVSILRHLPPRPVVDYLVAVYFNTVHWFVVVAHEGHFLHHYRQMMDLYAQDQSSIPDSDEDFTFALLILTVVALGGRYASVHAARRRRCTQAFSQSPPSSDGRTSSDIATATCRLFAVLRNNSTDNLTCGTLATVQSMLLLGNLYLYHGHSNLAWTHTASTVRVAQALELHKEDSEMRWTSPYYQSMDLAEKRQLKWRLFWAIHTSDRFLAMCYGLPPLISDEDCVAEIPREDCIYPPTGSSSFLMLDGENDSATGPNSTTLLTYQTHKLKFYVILGHIIQTLYRQTKGGLKGGQEEERTPDDDDDIIDPVHDDACNDSSNVHERRKRIKNSIYGMQALLLQLAYDHALVLIHRPILTLKNNERQAPPKDMLCWSISTCWRASLRISNIGWHPVFDRNQHAHAVSFVGVHLFAAGVILGAFAGSDPLSRLAFEAKKGLSRVIQMQRRLKAKVIVSAQSLAILEKLAYDVMKKEANRMFGEGSGELDNSYSYTDPLSRQAEDHTPTLQDPLPAAPTSNGSGAKNDMFDLSSIDDMQSNENRLLFDGLLPDTLLGLGSSMAEVDKRECFWTVQ</sequence>
<dbReference type="InterPro" id="IPR007219">
    <property type="entry name" value="XnlR_reg_dom"/>
</dbReference>
<keyword evidence="8" id="KW-1185">Reference proteome</keyword>
<feature type="domain" description="Xylanolytic transcriptional activator regulatory" evidence="6">
    <location>
        <begin position="194"/>
        <end position="276"/>
    </location>
</feature>
<dbReference type="GO" id="GO:0006351">
    <property type="term" value="P:DNA-templated transcription"/>
    <property type="evidence" value="ECO:0007669"/>
    <property type="project" value="InterPro"/>
</dbReference>
<keyword evidence="5" id="KW-1133">Transmembrane helix</keyword>
<name>A0A5N6IU59_9EURO</name>
<organism evidence="7 8">
    <name type="scientific">Aspergillus minisclerotigenes</name>
    <dbReference type="NCBI Taxonomy" id="656917"/>
    <lineage>
        <taxon>Eukaryota</taxon>
        <taxon>Fungi</taxon>
        <taxon>Dikarya</taxon>
        <taxon>Ascomycota</taxon>
        <taxon>Pezizomycotina</taxon>
        <taxon>Eurotiomycetes</taxon>
        <taxon>Eurotiomycetidae</taxon>
        <taxon>Eurotiales</taxon>
        <taxon>Aspergillaceae</taxon>
        <taxon>Aspergillus</taxon>
        <taxon>Aspergillus subgen. Circumdati</taxon>
    </lineage>
</organism>
<evidence type="ECO:0000256" key="3">
    <source>
        <dbReference type="ARBA" id="ARBA00023242"/>
    </source>
</evidence>